<dbReference type="NCBIfam" id="NF005559">
    <property type="entry name" value="PRK07231.1"/>
    <property type="match status" value="1"/>
</dbReference>
<reference evidence="3 4" key="1">
    <citation type="submission" date="2019-02" db="EMBL/GenBank/DDBJ databases">
        <authorList>
            <person name="Li Y."/>
        </authorList>
    </citation>
    <scope>NUCLEOTIDE SEQUENCE [LARGE SCALE GENOMIC DNA]</scope>
    <source>
        <strain evidence="3 4">3-7</strain>
    </source>
</reference>
<organism evidence="3 4">
    <name type="scientific">Sphingomonas populi</name>
    <dbReference type="NCBI Taxonomy" id="2484750"/>
    <lineage>
        <taxon>Bacteria</taxon>
        <taxon>Pseudomonadati</taxon>
        <taxon>Pseudomonadota</taxon>
        <taxon>Alphaproteobacteria</taxon>
        <taxon>Sphingomonadales</taxon>
        <taxon>Sphingomonadaceae</taxon>
        <taxon>Sphingomonas</taxon>
    </lineage>
</organism>
<protein>
    <submittedName>
        <fullName evidence="3">Glucose 1-dehydrogenase</fullName>
        <ecNumber evidence="3">1.1.1.47</ecNumber>
    </submittedName>
</protein>
<comment type="caution">
    <text evidence="3">The sequence shown here is derived from an EMBL/GenBank/DDBJ whole genome shotgun (WGS) entry which is preliminary data.</text>
</comment>
<dbReference type="PANTHER" id="PTHR42760">
    <property type="entry name" value="SHORT-CHAIN DEHYDROGENASES/REDUCTASES FAMILY MEMBER"/>
    <property type="match status" value="1"/>
</dbReference>
<accession>A0A4Q6Y2E9</accession>
<gene>
    <name evidence="3" type="ORF">EWE75_16120</name>
</gene>
<dbReference type="EC" id="1.1.1.47" evidence="3"/>
<dbReference type="PANTHER" id="PTHR42760:SF133">
    <property type="entry name" value="3-OXOACYL-[ACYL-CARRIER-PROTEIN] REDUCTASE"/>
    <property type="match status" value="1"/>
</dbReference>
<dbReference type="PRINTS" id="PR00080">
    <property type="entry name" value="SDRFAMILY"/>
</dbReference>
<dbReference type="EMBL" id="SGIS01000026">
    <property type="protein sequence ID" value="RZF63437.1"/>
    <property type="molecule type" value="Genomic_DNA"/>
</dbReference>
<sequence length="274" mass="29526">MGLLEGKVAIVTGAGSGVGRGIARRFSREGASVIINDIDGPAAELCADQIRSEWGGMAHPILADVSDQAAVQRLMAETEATFGGVDIIVNNAYRSSAYVRFEDKSLEELQQVLDVNLKGTWLMMREALPYLRRRDGGRVINFYSIDADAGAWLRSDYIASKAAIQALTRAVAIEWARYNILVNCVAPVAKGAGFHQMVDQIPDFETAAAEMNPSGRVGDPEEDIAPVAVFLASDMAKYVTGETIHVDGGLHITRYRSEPAVLPTQDTAFRPGAA</sequence>
<dbReference type="SUPFAM" id="SSF51735">
    <property type="entry name" value="NAD(P)-binding Rossmann-fold domains"/>
    <property type="match status" value="1"/>
</dbReference>
<dbReference type="Proteomes" id="UP000292085">
    <property type="component" value="Unassembled WGS sequence"/>
</dbReference>
<dbReference type="InterPro" id="IPR036291">
    <property type="entry name" value="NAD(P)-bd_dom_sf"/>
</dbReference>
<proteinExistence type="inferred from homology"/>
<name>A0A4Q6Y2E9_9SPHN</name>
<dbReference type="Gene3D" id="3.40.50.720">
    <property type="entry name" value="NAD(P)-binding Rossmann-like Domain"/>
    <property type="match status" value="1"/>
</dbReference>
<evidence type="ECO:0000313" key="3">
    <source>
        <dbReference type="EMBL" id="RZF63437.1"/>
    </source>
</evidence>
<dbReference type="Pfam" id="PF13561">
    <property type="entry name" value="adh_short_C2"/>
    <property type="match status" value="1"/>
</dbReference>
<dbReference type="PRINTS" id="PR00081">
    <property type="entry name" value="GDHRDH"/>
</dbReference>
<dbReference type="RefSeq" id="WP_130159125.1">
    <property type="nucleotide sequence ID" value="NZ_SGIS01000026.1"/>
</dbReference>
<dbReference type="FunFam" id="3.40.50.720:FF:000084">
    <property type="entry name" value="Short-chain dehydrogenase reductase"/>
    <property type="match status" value="1"/>
</dbReference>
<comment type="similarity">
    <text evidence="1">Belongs to the short-chain dehydrogenases/reductases (SDR) family.</text>
</comment>
<evidence type="ECO:0000256" key="1">
    <source>
        <dbReference type="ARBA" id="ARBA00006484"/>
    </source>
</evidence>
<dbReference type="AlphaFoldDB" id="A0A4Q6Y2E9"/>
<dbReference type="CDD" id="cd05233">
    <property type="entry name" value="SDR_c"/>
    <property type="match status" value="1"/>
</dbReference>
<keyword evidence="4" id="KW-1185">Reference proteome</keyword>
<evidence type="ECO:0000313" key="4">
    <source>
        <dbReference type="Proteomes" id="UP000292085"/>
    </source>
</evidence>
<keyword evidence="2 3" id="KW-0560">Oxidoreductase</keyword>
<dbReference type="GO" id="GO:0047936">
    <property type="term" value="F:glucose 1-dehydrogenase [NAD(P)+] activity"/>
    <property type="evidence" value="ECO:0007669"/>
    <property type="project" value="UniProtKB-EC"/>
</dbReference>
<evidence type="ECO:0000256" key="2">
    <source>
        <dbReference type="ARBA" id="ARBA00023002"/>
    </source>
</evidence>
<dbReference type="InterPro" id="IPR002347">
    <property type="entry name" value="SDR_fam"/>
</dbReference>
<dbReference type="OrthoDB" id="9789398at2"/>